<dbReference type="Pfam" id="PF00169">
    <property type="entry name" value="PH"/>
    <property type="match status" value="1"/>
</dbReference>
<evidence type="ECO:0000256" key="2">
    <source>
        <dbReference type="SAM" id="Coils"/>
    </source>
</evidence>
<dbReference type="FunFam" id="2.30.29.30:FF:000111">
    <property type="entry name" value="anillin isoform X1"/>
    <property type="match status" value="1"/>
</dbReference>
<keyword evidence="6" id="KW-1185">Reference proteome</keyword>
<sequence length="1252" mass="139276">MTDPFVQRMMARSQARRGQNKENSSITDSTRQRLKQLHARYSDEEQPPKGPLLTSNSDISEQPPLMIRNLDASPKNFAKSPVKEHNTSPTKRISEVTKCPSHSRMNVLAVSPVKQPSNSADNTKGPLSPSRPRLNALEAQGFTPTESRSKLYYNFKPSEEEETPIPVSPSKVKGMSLAEFMRNSPPCSKNSLKEKTKSAVALSNPSGAVHANYGAKKTSPAPPPPPPVILACHPKSPASSPVRSLTRVPSPEPQYKDRKRDVSPSKVGEMRSRWEQHIRDASPTRTDRSRSPIKPQSRNQSPIKFQSTSCMRPGSPVKDSSPHKFGAIARQISQEKVGSHHMTEHKSQRDLSPVKDEGLPTRFKSERKSRRELSPHRPPPVSDIVKGETPMPEAVPLVSNAHMSSVRARAAAFDSARGPREPEKDPAERSVQERRAMFTKHQGGALVPKAPFGQSVPAKSIQSSGSGTTKESSRGTSVVYSEPVQKPTKKMASGPSPVKSQQTQEGHRSPSPSTVGSQRMRFENIYDNWRENEINSKIQAERQKDMDVLFNRFKRPKPQPPQAVNERGIYNAESETEYVESDESYAESTASDDPPSGFSRGTGGPPKPPRLYLDSVSPGSSTMSASPPLQPPTFSDNSPVRKIRSPASRLNSTEINESRSSPKKEYIPKIKPGCLFPSLSDIESHSEAPDSQDEDEVQDSSFAESILTCASVESLGQKIKQAAQANMNKQLSTIAERSEIPSTFQLGYTMSDSTLDAIEAIDNAIDEALYDEATPPKRQRSQENEATNVYKTPKIDPGSSRHDVEDQTALAHSISMYRKQKPDVPCTPVRQIVRHPDLRSPTPEPPESPSVTVSARIKELQEEVAEQQRVIAQASNAVTVVLQRVEHQGTPQHVEAEKLLLLATQKRQTALDEIQRLKTEGALSQHSWAVDEDTCRGSISISNISVPLKQDFLKKGMNGNEIYHLIVLVKHREQVISSQLLATPLCVVDGSITFPNLMSLHSLTSDFTISLEVYALRTLQERQMAFKKEQSRMKLTPLKRLQKSESKMASPFMQSPGGPYAVRSSSFQLVGFTHLNISTLTRNAWTLEKVPFSSPLDGHLLMRVSCSFEGGIVERGFLTMFEDIGGFGSWNRRWCLLSGMFLRYWRYPDDENKKEAIGQIDLRSCTTRRVELVSRDICARQHTFQLICLRPTYSGDVSNLVQEIQGSSVVTKHLLSADSKEERIRWCNKLNKSLANIRAWDPDALRPEDYQV</sequence>
<feature type="compositionally biased region" description="Basic and acidic residues" evidence="3">
    <location>
        <begin position="337"/>
        <end position="375"/>
    </location>
</feature>
<dbReference type="PROSITE" id="PS50003">
    <property type="entry name" value="PH_DOMAIN"/>
    <property type="match status" value="1"/>
</dbReference>
<dbReference type="GO" id="GO:0000281">
    <property type="term" value="P:mitotic cytokinesis"/>
    <property type="evidence" value="ECO:0007669"/>
    <property type="project" value="TreeGrafter"/>
</dbReference>
<feature type="compositionally biased region" description="Polar residues" evidence="3">
    <location>
        <begin position="498"/>
        <end position="517"/>
    </location>
</feature>
<feature type="compositionally biased region" description="Basic and acidic residues" evidence="3">
    <location>
        <begin position="254"/>
        <end position="290"/>
    </location>
</feature>
<feature type="compositionally biased region" description="Basic and acidic residues" evidence="3">
    <location>
        <begin position="417"/>
        <end position="436"/>
    </location>
</feature>
<feature type="coiled-coil region" evidence="2">
    <location>
        <begin position="857"/>
        <end position="920"/>
    </location>
</feature>
<dbReference type="SUPFAM" id="SSF50729">
    <property type="entry name" value="PH domain-like"/>
    <property type="match status" value="1"/>
</dbReference>
<dbReference type="InterPro" id="IPR037840">
    <property type="entry name" value="PH_Anillin"/>
</dbReference>
<reference evidence="5 6" key="1">
    <citation type="submission" date="2023-11" db="EMBL/GenBank/DDBJ databases">
        <title>Halocaridina rubra genome assembly.</title>
        <authorList>
            <person name="Smith C."/>
        </authorList>
    </citation>
    <scope>NUCLEOTIDE SEQUENCE [LARGE SCALE GENOMIC DNA]</scope>
    <source>
        <strain evidence="5">EP-1</strain>
        <tissue evidence="5">Whole</tissue>
    </source>
</reference>
<feature type="region of interest" description="Disordered" evidence="3">
    <location>
        <begin position="1"/>
        <end position="133"/>
    </location>
</feature>
<dbReference type="Gene3D" id="2.30.29.30">
    <property type="entry name" value="Pleckstrin-homology domain (PH domain)/Phosphotyrosine-binding domain (PTB)"/>
    <property type="match status" value="1"/>
</dbReference>
<feature type="compositionally biased region" description="Polar residues" evidence="3">
    <location>
        <begin position="617"/>
        <end position="638"/>
    </location>
</feature>
<feature type="compositionally biased region" description="Basic and acidic residues" evidence="3">
    <location>
        <begin position="656"/>
        <end position="668"/>
    </location>
</feature>
<dbReference type="AlphaFoldDB" id="A0AAN8X4J8"/>
<feature type="compositionally biased region" description="Polar residues" evidence="3">
    <location>
        <begin position="294"/>
        <end position="310"/>
    </location>
</feature>
<dbReference type="InterPro" id="IPR012966">
    <property type="entry name" value="AHD"/>
</dbReference>
<dbReference type="Proteomes" id="UP001381693">
    <property type="component" value="Unassembled WGS sequence"/>
</dbReference>
<dbReference type="PANTHER" id="PTHR21538">
    <property type="entry name" value="ANILLIN/RHOTEKIN RTKN"/>
    <property type="match status" value="1"/>
</dbReference>
<protein>
    <recommendedName>
        <fullName evidence="4">PH domain-containing protein</fullName>
    </recommendedName>
</protein>
<gene>
    <name evidence="5" type="ORF">SK128_025283</name>
</gene>
<evidence type="ECO:0000313" key="5">
    <source>
        <dbReference type="EMBL" id="KAK7077776.1"/>
    </source>
</evidence>
<accession>A0AAN8X4J8</accession>
<dbReference type="CDD" id="cd01263">
    <property type="entry name" value="PH_anillin"/>
    <property type="match status" value="1"/>
</dbReference>
<dbReference type="EMBL" id="JAXCGZ010008283">
    <property type="protein sequence ID" value="KAK7077776.1"/>
    <property type="molecule type" value="Genomic_DNA"/>
</dbReference>
<dbReference type="InterPro" id="IPR051364">
    <property type="entry name" value="Cytokinesis/Rho-signaling"/>
</dbReference>
<organism evidence="5 6">
    <name type="scientific">Halocaridina rubra</name>
    <name type="common">Hawaiian red shrimp</name>
    <dbReference type="NCBI Taxonomy" id="373956"/>
    <lineage>
        <taxon>Eukaryota</taxon>
        <taxon>Metazoa</taxon>
        <taxon>Ecdysozoa</taxon>
        <taxon>Arthropoda</taxon>
        <taxon>Crustacea</taxon>
        <taxon>Multicrustacea</taxon>
        <taxon>Malacostraca</taxon>
        <taxon>Eumalacostraca</taxon>
        <taxon>Eucarida</taxon>
        <taxon>Decapoda</taxon>
        <taxon>Pleocyemata</taxon>
        <taxon>Caridea</taxon>
        <taxon>Atyoidea</taxon>
        <taxon>Atyidae</taxon>
        <taxon>Halocaridina</taxon>
    </lineage>
</organism>
<feature type="region of interest" description="Disordered" evidence="3">
    <location>
        <begin position="405"/>
        <end position="520"/>
    </location>
</feature>
<comment type="caution">
    <text evidence="5">The sequence shown here is derived from an EMBL/GenBank/DDBJ whole genome shotgun (WGS) entry which is preliminary data.</text>
</comment>
<evidence type="ECO:0000259" key="4">
    <source>
        <dbReference type="PROSITE" id="PS50003"/>
    </source>
</evidence>
<feature type="compositionally biased region" description="Acidic residues" evidence="3">
    <location>
        <begin position="574"/>
        <end position="585"/>
    </location>
</feature>
<dbReference type="GO" id="GO:0005826">
    <property type="term" value="C:actomyosin contractile ring"/>
    <property type="evidence" value="ECO:0007669"/>
    <property type="project" value="TreeGrafter"/>
</dbReference>
<dbReference type="GO" id="GO:0000915">
    <property type="term" value="P:actomyosin contractile ring assembly"/>
    <property type="evidence" value="ECO:0007669"/>
    <property type="project" value="TreeGrafter"/>
</dbReference>
<feature type="domain" description="PH" evidence="4">
    <location>
        <begin position="1111"/>
        <end position="1235"/>
    </location>
</feature>
<dbReference type="InterPro" id="IPR001849">
    <property type="entry name" value="PH_domain"/>
</dbReference>
<evidence type="ECO:0000256" key="3">
    <source>
        <dbReference type="SAM" id="MobiDB-lite"/>
    </source>
</evidence>
<evidence type="ECO:0000313" key="6">
    <source>
        <dbReference type="Proteomes" id="UP001381693"/>
    </source>
</evidence>
<dbReference type="SMART" id="SM00233">
    <property type="entry name" value="PH"/>
    <property type="match status" value="1"/>
</dbReference>
<feature type="compositionally biased region" description="Polar residues" evidence="3">
    <location>
        <begin position="460"/>
        <end position="479"/>
    </location>
</feature>
<dbReference type="Pfam" id="PF08174">
    <property type="entry name" value="Anillin"/>
    <property type="match status" value="1"/>
</dbReference>
<feature type="region of interest" description="Disordered" evidence="3">
    <location>
        <begin position="771"/>
        <end position="803"/>
    </location>
</feature>
<name>A0AAN8X4J8_HALRR</name>
<dbReference type="GO" id="GO:0031106">
    <property type="term" value="P:septin ring organization"/>
    <property type="evidence" value="ECO:0007669"/>
    <property type="project" value="TreeGrafter"/>
</dbReference>
<dbReference type="PANTHER" id="PTHR21538:SF23">
    <property type="entry name" value="ANILLIN"/>
    <property type="match status" value="1"/>
</dbReference>
<proteinExistence type="predicted"/>
<keyword evidence="1 2" id="KW-0175">Coiled coil</keyword>
<feature type="region of interest" description="Disordered" evidence="3">
    <location>
        <begin position="181"/>
        <end position="389"/>
    </location>
</feature>
<dbReference type="InterPro" id="IPR011993">
    <property type="entry name" value="PH-like_dom_sf"/>
</dbReference>
<evidence type="ECO:0000256" key="1">
    <source>
        <dbReference type="ARBA" id="ARBA00023054"/>
    </source>
</evidence>
<feature type="region of interest" description="Disordered" evidence="3">
    <location>
        <begin position="549"/>
        <end position="702"/>
    </location>
</feature>